<keyword evidence="3" id="KW-0460">Magnesium</keyword>
<dbReference type="InterPro" id="IPR003611">
    <property type="entry name" value="NUMOD3"/>
</dbReference>
<dbReference type="InterPro" id="IPR035901">
    <property type="entry name" value="GIY-YIG_endonuc_sf"/>
</dbReference>
<dbReference type="PROSITE" id="PS50164">
    <property type="entry name" value="GIY_YIG"/>
    <property type="match status" value="1"/>
</dbReference>
<dbReference type="CDD" id="cd10437">
    <property type="entry name" value="GIY-YIG_HE_I-TevI_like"/>
    <property type="match status" value="1"/>
</dbReference>
<dbReference type="SMART" id="SM00465">
    <property type="entry name" value="GIYc"/>
    <property type="match status" value="1"/>
</dbReference>
<dbReference type="SMART" id="SM00496">
    <property type="entry name" value="IENR2"/>
    <property type="match status" value="1"/>
</dbReference>
<sequence length="244" mass="28371">MAGVYLIYNKETNKRYIGSSINIERRLKEHKRNLKANRHSNQHLQNAWNKYQEYLIFEALEYCEPDLCLKLELEYIDYYNSANREFGYNIDPQAASAGKHLSEETKLKISKAHTGKKIPPEIVERVRKANTGKPKPKLSEAMKRKYKNGYTIPRFTDVSADKQMIWKSHLSEGQIKRYSDCSNRPEGVSLEVLFMDGRIEEYPSMREAARRLGIDKGAIKYALDNTGGFMKKLDCYFIRVVGEK</sequence>
<feature type="domain" description="GIY-YIG" evidence="4">
    <location>
        <begin position="1"/>
        <end position="90"/>
    </location>
</feature>
<evidence type="ECO:0000256" key="2">
    <source>
        <dbReference type="ARBA" id="ARBA00010045"/>
    </source>
</evidence>
<reference evidence="5 6" key="1">
    <citation type="submission" date="2020-07" db="EMBL/GenBank/DDBJ databases">
        <title>Taxonomic proposal: Crassvirales, a new order of highly abundant and diverse bacterial viruses.</title>
        <authorList>
            <person name="Shkoporov A.N."/>
            <person name="Stockdale S.R."/>
            <person name="Guerin E."/>
            <person name="Ross R.P."/>
            <person name="Hill C."/>
        </authorList>
    </citation>
    <scope>NUCLEOTIDE SEQUENCE [LARGE SCALE GENOMIC DNA]</scope>
</reference>
<dbReference type="GeneID" id="65130938"/>
<proteinExistence type="predicted"/>
<keyword evidence="6" id="KW-1185">Reference proteome</keyword>
<organism evidence="5 6">
    <name type="scientific">uncultured phage cr109_1</name>
    <dbReference type="NCBI Taxonomy" id="2772083"/>
    <lineage>
        <taxon>Viruses</taxon>
        <taxon>Duplodnaviria</taxon>
        <taxon>Heunggongvirae</taxon>
        <taxon>Uroviricota</taxon>
        <taxon>Caudoviricetes</taxon>
        <taxon>Crassvirales</taxon>
        <taxon>Suoliviridae</taxon>
        <taxon>Loutivirinae</taxon>
        <taxon>Buchavirus</taxon>
        <taxon>Buchavirus splanchnicus</taxon>
    </lineage>
</organism>
<comment type="cofactor">
    <cofactor evidence="1">
        <name>Mg(2+)</name>
        <dbReference type="ChEBI" id="CHEBI:18420"/>
    </cofactor>
</comment>
<evidence type="ECO:0000313" key="6">
    <source>
        <dbReference type="Proteomes" id="UP000594117"/>
    </source>
</evidence>
<dbReference type="Pfam" id="PF01541">
    <property type="entry name" value="GIY-YIG"/>
    <property type="match status" value="1"/>
</dbReference>
<accession>A0A7M1RT78</accession>
<protein>
    <recommendedName>
        <fullName evidence="4">GIY-YIG domain-containing protein</fullName>
    </recommendedName>
</protein>
<dbReference type="Gene3D" id="1.10.10.10">
    <property type="entry name" value="Winged helix-like DNA-binding domain superfamily/Winged helix DNA-binding domain"/>
    <property type="match status" value="1"/>
</dbReference>
<evidence type="ECO:0000256" key="3">
    <source>
        <dbReference type="ARBA" id="ARBA00022842"/>
    </source>
</evidence>
<dbReference type="GO" id="GO:0004519">
    <property type="term" value="F:endonuclease activity"/>
    <property type="evidence" value="ECO:0007669"/>
    <property type="project" value="InterPro"/>
</dbReference>
<dbReference type="GO" id="GO:0003677">
    <property type="term" value="F:DNA binding"/>
    <property type="evidence" value="ECO:0007669"/>
    <property type="project" value="InterPro"/>
</dbReference>
<comment type="similarity">
    <text evidence="2">To endonucleases of group I introns of fungi and phage.</text>
</comment>
<dbReference type="KEGG" id="vg:65130938"/>
<dbReference type="EMBL" id="MT774399">
    <property type="protein sequence ID" value="QOR57012.1"/>
    <property type="molecule type" value="Genomic_DNA"/>
</dbReference>
<evidence type="ECO:0000256" key="1">
    <source>
        <dbReference type="ARBA" id="ARBA00001946"/>
    </source>
</evidence>
<dbReference type="Gene3D" id="3.40.1440.10">
    <property type="entry name" value="GIY-YIG endonuclease"/>
    <property type="match status" value="1"/>
</dbReference>
<dbReference type="Pfam" id="PF07460">
    <property type="entry name" value="NUMOD3"/>
    <property type="match status" value="1"/>
</dbReference>
<dbReference type="NCBIfam" id="TIGR01453">
    <property type="entry name" value="grpIintron_endo"/>
    <property type="match status" value="1"/>
</dbReference>
<dbReference type="SUPFAM" id="SSF64496">
    <property type="entry name" value="DNA-binding domain of intron-encoded endonucleases"/>
    <property type="match status" value="1"/>
</dbReference>
<name>A0A7M1RT78_9CAUD</name>
<evidence type="ECO:0000313" key="5">
    <source>
        <dbReference type="EMBL" id="QOR57012.1"/>
    </source>
</evidence>
<evidence type="ECO:0000259" key="4">
    <source>
        <dbReference type="PROSITE" id="PS50164"/>
    </source>
</evidence>
<dbReference type="SUPFAM" id="SSF82771">
    <property type="entry name" value="GIY-YIG endonuclease"/>
    <property type="match status" value="1"/>
</dbReference>
<dbReference type="InterPro" id="IPR006350">
    <property type="entry name" value="Intron_endoG1"/>
</dbReference>
<dbReference type="InterPro" id="IPR000305">
    <property type="entry name" value="GIY-YIG_endonuc"/>
</dbReference>
<dbReference type="RefSeq" id="YP_010112464.1">
    <property type="nucleotide sequence ID" value="NC_055892.1"/>
</dbReference>
<dbReference type="InterPro" id="IPR036388">
    <property type="entry name" value="WH-like_DNA-bd_sf"/>
</dbReference>
<dbReference type="Proteomes" id="UP000594117">
    <property type="component" value="Segment"/>
</dbReference>